<evidence type="ECO:0000313" key="4">
    <source>
        <dbReference type="WBParaSite" id="PSAMB.scaffold420size51939.g5645.t1"/>
    </source>
</evidence>
<dbReference type="Gene3D" id="3.80.10.10">
    <property type="entry name" value="Ribonuclease Inhibitor"/>
    <property type="match status" value="1"/>
</dbReference>
<dbReference type="AlphaFoldDB" id="A0A914WJJ3"/>
<name>A0A914WJJ3_9BILA</name>
<keyword evidence="1" id="KW-0433">Leucine-rich repeat</keyword>
<accession>A0A914WJJ3</accession>
<keyword evidence="2" id="KW-0677">Repeat</keyword>
<dbReference type="WBParaSite" id="PSAMB.scaffold420size51939.g5645.t1">
    <property type="protein sequence ID" value="PSAMB.scaffold420size51939.g5645.t1"/>
    <property type="gene ID" value="PSAMB.scaffold420size51939.g5645"/>
</dbReference>
<evidence type="ECO:0000313" key="3">
    <source>
        <dbReference type="Proteomes" id="UP000887566"/>
    </source>
</evidence>
<proteinExistence type="predicted"/>
<dbReference type="PANTHER" id="PTHR15454:SF35">
    <property type="entry name" value="NISCHARIN"/>
    <property type="match status" value="1"/>
</dbReference>
<dbReference type="Proteomes" id="UP000887566">
    <property type="component" value="Unplaced"/>
</dbReference>
<evidence type="ECO:0000256" key="2">
    <source>
        <dbReference type="ARBA" id="ARBA00022737"/>
    </source>
</evidence>
<dbReference type="PROSITE" id="PS51450">
    <property type="entry name" value="LRR"/>
    <property type="match status" value="1"/>
</dbReference>
<protein>
    <submittedName>
        <fullName evidence="4">Uncharacterized protein</fullName>
    </submittedName>
</protein>
<reference evidence="4" key="1">
    <citation type="submission" date="2022-11" db="UniProtKB">
        <authorList>
            <consortium name="WormBaseParasite"/>
        </authorList>
    </citation>
    <scope>IDENTIFICATION</scope>
</reference>
<evidence type="ECO:0000256" key="1">
    <source>
        <dbReference type="ARBA" id="ARBA00022614"/>
    </source>
</evidence>
<dbReference type="PANTHER" id="PTHR15454">
    <property type="entry name" value="NISCHARIN RELATED"/>
    <property type="match status" value="1"/>
</dbReference>
<dbReference type="InterPro" id="IPR001611">
    <property type="entry name" value="Leu-rich_rpt"/>
</dbReference>
<dbReference type="SUPFAM" id="SSF52058">
    <property type="entry name" value="L domain-like"/>
    <property type="match status" value="1"/>
</dbReference>
<organism evidence="3 4">
    <name type="scientific">Plectus sambesii</name>
    <dbReference type="NCBI Taxonomy" id="2011161"/>
    <lineage>
        <taxon>Eukaryota</taxon>
        <taxon>Metazoa</taxon>
        <taxon>Ecdysozoa</taxon>
        <taxon>Nematoda</taxon>
        <taxon>Chromadorea</taxon>
        <taxon>Plectida</taxon>
        <taxon>Plectina</taxon>
        <taxon>Plectoidea</taxon>
        <taxon>Plectidae</taxon>
        <taxon>Plectus</taxon>
    </lineage>
</organism>
<dbReference type="GO" id="GO:0005737">
    <property type="term" value="C:cytoplasm"/>
    <property type="evidence" value="ECO:0007669"/>
    <property type="project" value="TreeGrafter"/>
</dbReference>
<keyword evidence="3" id="KW-1185">Reference proteome</keyword>
<sequence>MKLGNLKRLVLTGNSIRSLNGLRKLFCLQFLDLKDNSLAQVADVWPVGRLPCLDTLILTGNPVEAIVEYRTRVLEAFGMRAGEVHLDNERASQKELDTVSVRLAIRKAKDEKEAMVERTRMQIGEKLKFLSADESFGDECTIAYNIINLRQLPLDIIGVMHLQSRLFGLFLAFILIQYSASVPAKKHDQKTIMSTRSFSCTVCQIMMTVLNSEPHATLEQATKDASGQCTKLGTLIASCMSIVEALAVSSVLVTSVKSQDGGPINCLFCELFALVVEENMHLPLVRFTCLLNSLEIEHLHK</sequence>
<dbReference type="InterPro" id="IPR032675">
    <property type="entry name" value="LRR_dom_sf"/>
</dbReference>